<dbReference type="GeneID" id="39421283"/>
<dbReference type="PROSITE" id="PS51296">
    <property type="entry name" value="RIESKE"/>
    <property type="match status" value="1"/>
</dbReference>
<dbReference type="Pfam" id="PF03358">
    <property type="entry name" value="FMN_red"/>
    <property type="match status" value="1"/>
</dbReference>
<comment type="similarity">
    <text evidence="6">Belongs to the SsuE family. Isf subfamily.</text>
</comment>
<dbReference type="Gene3D" id="3.40.50.360">
    <property type="match status" value="1"/>
</dbReference>
<dbReference type="Pfam" id="PF00355">
    <property type="entry name" value="Rieske"/>
    <property type="match status" value="1"/>
</dbReference>
<dbReference type="InterPro" id="IPR005025">
    <property type="entry name" value="FMN_Rdtase-like_dom"/>
</dbReference>
<dbReference type="InterPro" id="IPR036922">
    <property type="entry name" value="Rieske_2Fe-2S_sf"/>
</dbReference>
<evidence type="ECO:0000256" key="3">
    <source>
        <dbReference type="ARBA" id="ARBA00023004"/>
    </source>
</evidence>
<dbReference type="AlphaFoldDB" id="A0A484I9B2"/>
<gene>
    <name evidence="8" type="ORF">NFRAN_1988</name>
</gene>
<dbReference type="Gene3D" id="2.102.10.10">
    <property type="entry name" value="Rieske [2Fe-2S] iron-sulphur domain"/>
    <property type="match status" value="1"/>
</dbReference>
<keyword evidence="1" id="KW-0001">2Fe-2S</keyword>
<evidence type="ECO:0000256" key="5">
    <source>
        <dbReference type="ARBA" id="ARBA00034078"/>
    </source>
</evidence>
<keyword evidence="2" id="KW-0479">Metal-binding</keyword>
<dbReference type="SUPFAM" id="SSF52218">
    <property type="entry name" value="Flavoproteins"/>
    <property type="match status" value="1"/>
</dbReference>
<proteinExistence type="inferred from homology"/>
<evidence type="ECO:0000256" key="1">
    <source>
        <dbReference type="ARBA" id="ARBA00022714"/>
    </source>
</evidence>
<evidence type="ECO:0000313" key="8">
    <source>
        <dbReference type="EMBL" id="VFJ14310.1"/>
    </source>
</evidence>
<evidence type="ECO:0000259" key="7">
    <source>
        <dbReference type="PROSITE" id="PS51296"/>
    </source>
</evidence>
<dbReference type="PANTHER" id="PTHR21496:SF0">
    <property type="entry name" value="RIESKE DOMAIN-CONTAINING PROTEIN"/>
    <property type="match status" value="1"/>
</dbReference>
<dbReference type="InterPro" id="IPR029039">
    <property type="entry name" value="Flavoprotein-like_sf"/>
</dbReference>
<dbReference type="GO" id="GO:0016491">
    <property type="term" value="F:oxidoreductase activity"/>
    <property type="evidence" value="ECO:0007669"/>
    <property type="project" value="InterPro"/>
</dbReference>
<dbReference type="InterPro" id="IPR017941">
    <property type="entry name" value="Rieske_2Fe-2S"/>
</dbReference>
<organism evidence="8 9">
    <name type="scientific">Candidatus Nitrosocosmicus franklandianus</name>
    <dbReference type="NCBI Taxonomy" id="1798806"/>
    <lineage>
        <taxon>Archaea</taxon>
        <taxon>Nitrososphaerota</taxon>
        <taxon>Nitrososphaeria</taxon>
        <taxon>Nitrososphaerales</taxon>
        <taxon>Nitrososphaeraceae</taxon>
        <taxon>Candidatus Nitrosocosmicus</taxon>
    </lineage>
</organism>
<sequence>MATTGENWYELGFVDDYKGVNLREIKIDNKLTIALSYHNGKFGAISNTCNHVGGPLGKGSLDDDGDYIICPWHNWKFHRVTGLGEPGFEDDRVPQYRLKIENNKLYIDLNPVTTRHKKPHPPHLLSRDNTRKDGPIRIVGISTTVMDKAYPRYSTSEKLLKIALDHAKTELKCETMLIKLNELHFRSCEGYYSKSAKACTWPCSITQMDSSDQLDKVYEALVHWADVILVSTPIRWGAASSLYYKMAERLNCIQNQITIRNKILIKNKVASFIITGGQDNVQDVAGHMLGFFAELGFLFPPFPYIAHSRGWSAEDMENNMTDVENSSDLKDAAKDLVRRCKEMAEILVVTDLFKRKVVLSGRKARKIELGKKK</sequence>
<reference evidence="8 9" key="1">
    <citation type="submission" date="2019-02" db="EMBL/GenBank/DDBJ databases">
        <authorList>
            <person name="Lehtovirta-Morley E L."/>
        </authorList>
    </citation>
    <scope>NUCLEOTIDE SEQUENCE [LARGE SCALE GENOMIC DNA]</scope>
    <source>
        <strain evidence="8">NFRAN1</strain>
    </source>
</reference>
<dbReference type="GO" id="GO:0046872">
    <property type="term" value="F:metal ion binding"/>
    <property type="evidence" value="ECO:0007669"/>
    <property type="project" value="UniProtKB-KW"/>
</dbReference>
<protein>
    <submittedName>
        <fullName evidence="8">(2Fe-2S)-binding protein</fullName>
    </submittedName>
</protein>
<dbReference type="CDD" id="cd03467">
    <property type="entry name" value="Rieske"/>
    <property type="match status" value="1"/>
</dbReference>
<dbReference type="GO" id="GO:0051537">
    <property type="term" value="F:2 iron, 2 sulfur cluster binding"/>
    <property type="evidence" value="ECO:0007669"/>
    <property type="project" value="UniProtKB-KW"/>
</dbReference>
<dbReference type="RefSeq" id="WP_134484558.1">
    <property type="nucleotide sequence ID" value="NZ_LR216287.1"/>
</dbReference>
<dbReference type="OrthoDB" id="6837at2157"/>
<keyword evidence="4" id="KW-0411">Iron-sulfur</keyword>
<dbReference type="EMBL" id="LR216287">
    <property type="protein sequence ID" value="VFJ14310.1"/>
    <property type="molecule type" value="Genomic_DNA"/>
</dbReference>
<dbReference type="PANTHER" id="PTHR21496">
    <property type="entry name" value="FERREDOXIN-RELATED"/>
    <property type="match status" value="1"/>
</dbReference>
<dbReference type="Proteomes" id="UP000294299">
    <property type="component" value="Chromosome NFRAN"/>
</dbReference>
<keyword evidence="3" id="KW-0408">Iron</keyword>
<evidence type="ECO:0000256" key="6">
    <source>
        <dbReference type="ARBA" id="ARBA00038292"/>
    </source>
</evidence>
<dbReference type="SUPFAM" id="SSF50022">
    <property type="entry name" value="ISP domain"/>
    <property type="match status" value="1"/>
</dbReference>
<keyword evidence="9" id="KW-1185">Reference proteome</keyword>
<name>A0A484I9B2_9ARCH</name>
<feature type="domain" description="Rieske" evidence="7">
    <location>
        <begin position="8"/>
        <end position="107"/>
    </location>
</feature>
<evidence type="ECO:0000313" key="9">
    <source>
        <dbReference type="Proteomes" id="UP000294299"/>
    </source>
</evidence>
<dbReference type="KEGG" id="nfn:NFRAN_1988"/>
<evidence type="ECO:0000256" key="2">
    <source>
        <dbReference type="ARBA" id="ARBA00022723"/>
    </source>
</evidence>
<accession>A0A484I9B2</accession>
<evidence type="ECO:0000256" key="4">
    <source>
        <dbReference type="ARBA" id="ARBA00023014"/>
    </source>
</evidence>
<comment type="cofactor">
    <cofactor evidence="5">
        <name>[2Fe-2S] cluster</name>
        <dbReference type="ChEBI" id="CHEBI:190135"/>
    </cofactor>
</comment>